<dbReference type="EMBL" id="KV453843">
    <property type="protein sequence ID" value="ODV89492.1"/>
    <property type="molecule type" value="Genomic_DNA"/>
</dbReference>
<reference evidence="3" key="1">
    <citation type="submission" date="2016-02" db="EMBL/GenBank/DDBJ databases">
        <title>Comparative genomics of biotechnologically important yeasts.</title>
        <authorList>
            <consortium name="DOE Joint Genome Institute"/>
            <person name="Riley R."/>
            <person name="Haridas S."/>
            <person name="Wolfe K.H."/>
            <person name="Lopes M.R."/>
            <person name="Hittinger C.T."/>
            <person name="Goker M."/>
            <person name="Salamov A."/>
            <person name="Wisecaver J."/>
            <person name="Long T.M."/>
            <person name="Aerts A.L."/>
            <person name="Barry K."/>
            <person name="Choi C."/>
            <person name="Clum A."/>
            <person name="Coughlan A.Y."/>
            <person name="Deshpande S."/>
            <person name="Douglass A.P."/>
            <person name="Hanson S.J."/>
            <person name="Klenk H.-P."/>
            <person name="Labutti K."/>
            <person name="Lapidus A."/>
            <person name="Lindquist E."/>
            <person name="Lipzen A."/>
            <person name="Meier-Kolthoff J.P."/>
            <person name="Ohm R.A."/>
            <person name="Otillar R.P."/>
            <person name="Pangilinan J."/>
            <person name="Peng Y."/>
            <person name="Rokas A."/>
            <person name="Rosa C.A."/>
            <person name="Scheuner C."/>
            <person name="Sibirny A.A."/>
            <person name="Slot J.C."/>
            <person name="Stielow J.B."/>
            <person name="Sun H."/>
            <person name="Kurtzman C.P."/>
            <person name="Blackwell M."/>
            <person name="Jeffries T.W."/>
            <person name="Grigoriev I.V."/>
        </authorList>
    </citation>
    <scope>NUCLEOTIDE SEQUENCE [LARGE SCALE GENOMIC DNA]</scope>
    <source>
        <strain evidence="3">NRRL Y-17796</strain>
    </source>
</reference>
<accession>A0A1E4TCJ7</accession>
<feature type="region of interest" description="Disordered" evidence="1">
    <location>
        <begin position="1"/>
        <end position="33"/>
    </location>
</feature>
<feature type="compositionally biased region" description="Polar residues" evidence="1">
    <location>
        <begin position="1"/>
        <end position="10"/>
    </location>
</feature>
<gene>
    <name evidence="2" type="ORF">CANCADRAFT_32726</name>
</gene>
<keyword evidence="3" id="KW-1185">Reference proteome</keyword>
<protein>
    <recommendedName>
        <fullName evidence="4">Septin-type G domain-containing protein</fullName>
    </recommendedName>
</protein>
<proteinExistence type="predicted"/>
<dbReference type="Proteomes" id="UP000095023">
    <property type="component" value="Unassembled WGS sequence"/>
</dbReference>
<evidence type="ECO:0008006" key="4">
    <source>
        <dbReference type="Google" id="ProtNLM"/>
    </source>
</evidence>
<sequence>MYTQRPPTATSFNSSRSPSSPSPSASPIPSSFPSFSDCSDSLGWSFALVSAPADSEGSVDLAPVHSGSTPDLVMPTLPVHSASLKPFTELGRKLTKLKVLVVGAPCSGKTALVHAILRTSPHIVYFDPSDLRSTAKDGSLSEVQASTRPYPCWWSCGYSNQSYNSTSTVDNDNKPVLDRNLCLVDPSSSCTVDDVLSYLNFQFERTAAAVNIDPSLVSNAMTVIAAPGLPHVDLCLYTFADSPNEADTEYISSLSKFVPVVPILTKSDTYESVESLLDAKCNLVHALDDAPVFWFNDNPSTVLQKLESNGPRGSLPFAVSAMVDPLIEMDASVLMASGYNPLDAATRLVDSDLDEFYNRVFLEDTASWFRHLSAQRFLEWRSDRIISGTLCSAQLVVSHGVHGVHMSPYLDSIVDRSRLQEKLMQAELAQWVRQLEQSVRLERRRNSSNSLDPNDLRMLTANYSINKSEEMPMIVRPDGKIYVVDSAEFKNECKTIQQYTTLPPPAVHCRDPLNLEDILLNAETLGWRLAGTLVGASAITGCLLGSWRMLYLLGGGWEALV</sequence>
<organism evidence="2 3">
    <name type="scientific">Tortispora caseinolytica NRRL Y-17796</name>
    <dbReference type="NCBI Taxonomy" id="767744"/>
    <lineage>
        <taxon>Eukaryota</taxon>
        <taxon>Fungi</taxon>
        <taxon>Dikarya</taxon>
        <taxon>Ascomycota</taxon>
        <taxon>Saccharomycotina</taxon>
        <taxon>Trigonopsidomycetes</taxon>
        <taxon>Trigonopsidales</taxon>
        <taxon>Trigonopsidaceae</taxon>
        <taxon>Tortispora</taxon>
    </lineage>
</organism>
<dbReference type="AlphaFoldDB" id="A0A1E4TCJ7"/>
<dbReference type="Gene3D" id="3.40.50.300">
    <property type="entry name" value="P-loop containing nucleotide triphosphate hydrolases"/>
    <property type="match status" value="1"/>
</dbReference>
<evidence type="ECO:0000313" key="2">
    <source>
        <dbReference type="EMBL" id="ODV89492.1"/>
    </source>
</evidence>
<name>A0A1E4TCJ7_9ASCO</name>
<dbReference type="InterPro" id="IPR027417">
    <property type="entry name" value="P-loop_NTPase"/>
</dbReference>
<evidence type="ECO:0000313" key="3">
    <source>
        <dbReference type="Proteomes" id="UP000095023"/>
    </source>
</evidence>
<dbReference type="SUPFAM" id="SSF52540">
    <property type="entry name" value="P-loop containing nucleoside triphosphate hydrolases"/>
    <property type="match status" value="1"/>
</dbReference>
<dbReference type="OrthoDB" id="4091651at2759"/>
<evidence type="ECO:0000256" key="1">
    <source>
        <dbReference type="SAM" id="MobiDB-lite"/>
    </source>
</evidence>